<proteinExistence type="predicted"/>
<name>A0AC35F9S9_9BILA</name>
<evidence type="ECO:0000313" key="1">
    <source>
        <dbReference type="Proteomes" id="UP000887580"/>
    </source>
</evidence>
<evidence type="ECO:0000313" key="2">
    <source>
        <dbReference type="WBParaSite" id="PS1159_v2.g14620.t1"/>
    </source>
</evidence>
<sequence>MKHLIGLFVIIAFIVQIIFAASVNENSMVESSNALKHFQGDSIIDNSAVVRLPRGAKHRQDGEKRRKNNKKGRKGKKQQQNGGGKKARKNGGRNKNNNNNDN</sequence>
<protein>
    <submittedName>
        <fullName evidence="2">Uncharacterized protein</fullName>
    </submittedName>
</protein>
<reference evidence="2" key="1">
    <citation type="submission" date="2022-11" db="UniProtKB">
        <authorList>
            <consortium name="WormBaseParasite"/>
        </authorList>
    </citation>
    <scope>IDENTIFICATION</scope>
</reference>
<organism evidence="1 2">
    <name type="scientific">Panagrolaimus sp. PS1159</name>
    <dbReference type="NCBI Taxonomy" id="55785"/>
    <lineage>
        <taxon>Eukaryota</taxon>
        <taxon>Metazoa</taxon>
        <taxon>Ecdysozoa</taxon>
        <taxon>Nematoda</taxon>
        <taxon>Chromadorea</taxon>
        <taxon>Rhabditida</taxon>
        <taxon>Tylenchina</taxon>
        <taxon>Panagrolaimomorpha</taxon>
        <taxon>Panagrolaimoidea</taxon>
        <taxon>Panagrolaimidae</taxon>
        <taxon>Panagrolaimus</taxon>
    </lineage>
</organism>
<dbReference type="WBParaSite" id="PS1159_v2.g14620.t1">
    <property type="protein sequence ID" value="PS1159_v2.g14620.t1"/>
    <property type="gene ID" value="PS1159_v2.g14620"/>
</dbReference>
<accession>A0AC35F9S9</accession>
<dbReference type="Proteomes" id="UP000887580">
    <property type="component" value="Unplaced"/>
</dbReference>